<dbReference type="FunCoup" id="G3AVV1">
    <property type="interactions" value="29"/>
</dbReference>
<dbReference type="InterPro" id="IPR010371">
    <property type="entry name" value="YBR137W-like"/>
</dbReference>
<organism evidence="2">
    <name type="scientific">Spathaspora passalidarum (strain NRRL Y-27907 / 11-Y1)</name>
    <dbReference type="NCBI Taxonomy" id="619300"/>
    <lineage>
        <taxon>Eukaryota</taxon>
        <taxon>Fungi</taxon>
        <taxon>Dikarya</taxon>
        <taxon>Ascomycota</taxon>
        <taxon>Saccharomycotina</taxon>
        <taxon>Pichiomycetes</taxon>
        <taxon>Debaryomycetaceae</taxon>
        <taxon>Spathaspora</taxon>
    </lineage>
</organism>
<dbReference type="InterPro" id="IPR005624">
    <property type="entry name" value="PduO/GlcC-like"/>
</dbReference>
<keyword evidence="2" id="KW-1185">Reference proteome</keyword>
<dbReference type="PANTHER" id="PTHR28255:SF1">
    <property type="entry name" value="UPF0303 PROTEIN YBR137W"/>
    <property type="match status" value="1"/>
</dbReference>
<dbReference type="InterPro" id="IPR038084">
    <property type="entry name" value="PduO/GlcC-like_sf"/>
</dbReference>
<dbReference type="GO" id="GO:0072380">
    <property type="term" value="C:TRC complex"/>
    <property type="evidence" value="ECO:0007669"/>
    <property type="project" value="EnsemblFungi"/>
</dbReference>
<dbReference type="HOGENOM" id="CLU_101036_1_1_1"/>
<sequence>MVHEIYDYSLDQLTALEEGTVFEKFDAEVAWKLGSYAREVSLQKFPNKAVIIDITLSSGHILFHTASLPGTTIDNDKWVQRKVNTVFRFGKSSFFMGQKLRQKKQPLEDVYFISSNDFATHGGSVPIRVKSHDGVIGALTISGLAQEEDHLLAVEILKQFNK</sequence>
<dbReference type="AlphaFoldDB" id="G3AVV1"/>
<dbReference type="InParanoid" id="G3AVV1"/>
<dbReference type="SUPFAM" id="SSF143744">
    <property type="entry name" value="GlcG-like"/>
    <property type="match status" value="1"/>
</dbReference>
<dbReference type="OMA" id="MPDHEKW"/>
<dbReference type="EMBL" id="GL996506">
    <property type="protein sequence ID" value="EGW29996.1"/>
    <property type="molecule type" value="Genomic_DNA"/>
</dbReference>
<dbReference type="PANTHER" id="PTHR28255">
    <property type="match status" value="1"/>
</dbReference>
<reference evidence="1 2" key="1">
    <citation type="journal article" date="2011" name="Proc. Natl. Acad. Sci. U.S.A.">
        <title>Comparative genomics of xylose-fermenting fungi for enhanced biofuel production.</title>
        <authorList>
            <person name="Wohlbach D.J."/>
            <person name="Kuo A."/>
            <person name="Sato T.K."/>
            <person name="Potts K.M."/>
            <person name="Salamov A.A."/>
            <person name="LaButti K.M."/>
            <person name="Sun H."/>
            <person name="Clum A."/>
            <person name="Pangilinan J.L."/>
            <person name="Lindquist E.A."/>
            <person name="Lucas S."/>
            <person name="Lapidus A."/>
            <person name="Jin M."/>
            <person name="Gunawan C."/>
            <person name="Balan V."/>
            <person name="Dale B.E."/>
            <person name="Jeffries T.W."/>
            <person name="Zinkel R."/>
            <person name="Barry K.W."/>
            <person name="Grigoriev I.V."/>
            <person name="Gasch A.P."/>
        </authorList>
    </citation>
    <scope>NUCLEOTIDE SEQUENCE [LARGE SCALE GENOMIC DNA]</scope>
    <source>
        <strain evidence="2">NRRL Y-27907 / 11-Y1</strain>
    </source>
</reference>
<dbReference type="Gene3D" id="3.30.450.150">
    <property type="entry name" value="Haem-degrading domain"/>
    <property type="match status" value="1"/>
</dbReference>
<dbReference type="eggNOG" id="ENOG502S03S">
    <property type="taxonomic scope" value="Eukaryota"/>
</dbReference>
<dbReference type="KEGG" id="spaa:SPAPADRAFT_144156"/>
<accession>G3AVV1</accession>
<dbReference type="NCBIfam" id="NF002696">
    <property type="entry name" value="PRK02487.1-5"/>
    <property type="match status" value="1"/>
</dbReference>
<protein>
    <submittedName>
        <fullName evidence="1">Uncharacterized protein</fullName>
    </submittedName>
</protein>
<gene>
    <name evidence="1" type="ORF">SPAPADRAFT_144156</name>
</gene>
<dbReference type="RefSeq" id="XP_007377762.1">
    <property type="nucleotide sequence ID" value="XM_007377700.1"/>
</dbReference>
<name>G3AVV1_SPAPN</name>
<evidence type="ECO:0000313" key="2">
    <source>
        <dbReference type="Proteomes" id="UP000000709"/>
    </source>
</evidence>
<proteinExistence type="predicted"/>
<dbReference type="OrthoDB" id="2209940at2759"/>
<dbReference type="GO" id="GO:0006620">
    <property type="term" value="P:post-translational protein targeting to endoplasmic reticulum membrane"/>
    <property type="evidence" value="ECO:0007669"/>
    <property type="project" value="EnsemblFungi"/>
</dbReference>
<evidence type="ECO:0000313" key="1">
    <source>
        <dbReference type="EMBL" id="EGW29996.1"/>
    </source>
</evidence>
<dbReference type="Pfam" id="PF03928">
    <property type="entry name" value="HbpS-like"/>
    <property type="match status" value="1"/>
</dbReference>
<dbReference type="Proteomes" id="UP000000709">
    <property type="component" value="Unassembled WGS sequence"/>
</dbReference>
<dbReference type="PIRSF" id="PIRSF008757">
    <property type="entry name" value="UCP008757"/>
    <property type="match status" value="1"/>
</dbReference>
<dbReference type="GeneID" id="18870604"/>